<proteinExistence type="inferred from homology"/>
<sequence length="541" mass="60403">MNDAKKTEPRALADTRYATASAGAVYASSETEPFTVHLADITEEGPCCSHQIQPVAPVARRSELLRLLSNEPESAEDLWFDLLRHANFVDLARRGATLKNPYLTRKELSAYRHTLEKIVQYHNALVPPNLGAKYHDGFVYLQTPVCDDTEATSFRERRWLNILIPKLVNTSELYFLLCSPESGHIVCLPLVTKGGIVTVCTIQARTQTNAPNADPSCTQLVLLPFVPDPVPQHAVRLFESQTSPSGNDSSTLGRLSLTKRGASLVGYVQNLTWKRHGFSIGGTGCTYVTYSTWFEGEWNTADANYCAWRSFGNVTYQFDGHDISINVANLYVNPQRTHIIGCLSIATKHNLVLNLDSKVLPKVTAILFDLLPWSRRPALLFDTNPKLFFTGQALDAGPLVLNEPNVYETIVYAPYDIRIQHPAHLVKIDLAYEHIHGRYFIISGVPGNQHFYTGLSVWHPGKPLKISLWSPVQDAIIFRGTPIATLYLAHAPDGLIHDYSERTALRLLVTEYGDPRLHIGNLGLPSANFPCYDDLIKTMKR</sequence>
<dbReference type="Pfam" id="PF04489">
    <property type="entry name" value="DUF570"/>
    <property type="match status" value="1"/>
</dbReference>
<reference evidence="2" key="2">
    <citation type="submission" date="2024-02" db="EMBL/GenBank/DDBJ databases">
        <authorList>
            <person name="Hu B."/>
        </authorList>
    </citation>
    <scope>NUCLEOTIDE SEQUENCE</scope>
    <source>
        <strain evidence="2">3A/Kenya/RNAKID2118/2016</strain>
    </source>
</reference>
<dbReference type="InterPro" id="IPR007578">
    <property type="entry name" value="Herpes_U10"/>
</dbReference>
<name>A0AAU7E0F8_9VIRU</name>
<accession>A0AAU7E0F8</accession>
<dbReference type="EMBL" id="PP711850">
    <property type="protein sequence ID" value="XBH23754.1"/>
    <property type="molecule type" value="Genomic_DNA"/>
</dbReference>
<protein>
    <submittedName>
        <fullName evidence="2">Protein UL31</fullName>
    </submittedName>
</protein>
<comment type="similarity">
    <text evidence="1">Belongs to the herpesviridae U10 family.</text>
</comment>
<evidence type="ECO:0000256" key="1">
    <source>
        <dbReference type="ARBA" id="ARBA00009338"/>
    </source>
</evidence>
<evidence type="ECO:0000313" key="2">
    <source>
        <dbReference type="EMBL" id="XBH23754.1"/>
    </source>
</evidence>
<reference evidence="2" key="1">
    <citation type="journal article" date="2024" name="Microbiome">
        <title>Substantial viral diversity in bats and rodents from East Africa: insights into evolution, recombination, and cocirculation.</title>
        <authorList>
            <person name="Wang D."/>
            <person name="Yang X."/>
            <person name="Ren Z."/>
            <person name="Hu B."/>
            <person name="Zhao H."/>
            <person name="Yang K."/>
            <person name="Shi P."/>
            <person name="Zhang Z."/>
            <person name="Feng Q."/>
            <person name="Nawenja C.V."/>
            <person name="Obanda V."/>
            <person name="Robert K."/>
            <person name="Nalikka B."/>
            <person name="Waruhiu C.N."/>
            <person name="Ochola G.O."/>
            <person name="Onyuok S.O."/>
            <person name="Ochieng H."/>
            <person name="Li B."/>
            <person name="Zhu Y."/>
            <person name="Si H."/>
            <person name="Yin J."/>
            <person name="Kristiansen K."/>
            <person name="Jin X."/>
            <person name="Xu X."/>
            <person name="Xiao M."/>
            <person name="Agwanda B."/>
            <person name="Ommeh S."/>
            <person name="Li J."/>
            <person name="Shi Z.L."/>
        </authorList>
    </citation>
    <scope>NUCLEOTIDE SEQUENCE</scope>
    <source>
        <strain evidence="2">3A/Kenya/RNAKID2118/2016</strain>
    </source>
</reference>
<organism evidence="2">
    <name type="scientific">Lemniscomys rat herpesvirus</name>
    <dbReference type="NCBI Taxonomy" id="3141920"/>
    <lineage>
        <taxon>Viruses</taxon>
        <taxon>Duplodnaviria</taxon>
        <taxon>Heunggongvirae</taxon>
        <taxon>Peploviricota</taxon>
        <taxon>Herviviricetes</taxon>
        <taxon>Herpesvirales</taxon>
    </lineage>
</organism>